<proteinExistence type="predicted"/>
<feature type="compositionally biased region" description="Gly residues" evidence="1">
    <location>
        <begin position="89"/>
        <end position="98"/>
    </location>
</feature>
<gene>
    <name evidence="2" type="ORF">GCM10010324_28110</name>
</gene>
<feature type="region of interest" description="Disordered" evidence="1">
    <location>
        <begin position="84"/>
        <end position="104"/>
    </location>
</feature>
<dbReference type="Proteomes" id="UP000659223">
    <property type="component" value="Unassembled WGS sequence"/>
</dbReference>
<evidence type="ECO:0000313" key="3">
    <source>
        <dbReference type="Proteomes" id="UP000659223"/>
    </source>
</evidence>
<evidence type="ECO:0000313" key="2">
    <source>
        <dbReference type="EMBL" id="GGX81019.1"/>
    </source>
</evidence>
<organism evidence="2 3">
    <name type="scientific">Streptomyces hiroshimensis</name>
    <dbReference type="NCBI Taxonomy" id="66424"/>
    <lineage>
        <taxon>Bacteria</taxon>
        <taxon>Bacillati</taxon>
        <taxon>Actinomycetota</taxon>
        <taxon>Actinomycetes</taxon>
        <taxon>Kitasatosporales</taxon>
        <taxon>Streptomycetaceae</taxon>
        <taxon>Streptomyces</taxon>
    </lineage>
</organism>
<name>A0ABQ2YGN0_9ACTN</name>
<evidence type="ECO:0000256" key="1">
    <source>
        <dbReference type="SAM" id="MobiDB-lite"/>
    </source>
</evidence>
<sequence>MAVRVGVDYSYDPQARRADGGDDGQFGRADERIHFDAPGMGRCEGVQRGGLAATDVGLSQLGRPAGARTPRRAGLRGAAEPAAAAAGMGHEGIIGPGRGARKAA</sequence>
<comment type="caution">
    <text evidence="2">The sequence shown here is derived from an EMBL/GenBank/DDBJ whole genome shotgun (WGS) entry which is preliminary data.</text>
</comment>
<dbReference type="EMBL" id="BMUT01000005">
    <property type="protein sequence ID" value="GGX81019.1"/>
    <property type="molecule type" value="Genomic_DNA"/>
</dbReference>
<keyword evidence="3" id="KW-1185">Reference proteome</keyword>
<protein>
    <submittedName>
        <fullName evidence="2">Uncharacterized protein</fullName>
    </submittedName>
</protein>
<reference evidence="3" key="1">
    <citation type="journal article" date="2019" name="Int. J. Syst. Evol. Microbiol.">
        <title>The Global Catalogue of Microorganisms (GCM) 10K type strain sequencing project: providing services to taxonomists for standard genome sequencing and annotation.</title>
        <authorList>
            <consortium name="The Broad Institute Genomics Platform"/>
            <consortium name="The Broad Institute Genome Sequencing Center for Infectious Disease"/>
            <person name="Wu L."/>
            <person name="Ma J."/>
        </authorList>
    </citation>
    <scope>NUCLEOTIDE SEQUENCE [LARGE SCALE GENOMIC DNA]</scope>
    <source>
        <strain evidence="3">JCM 4586</strain>
    </source>
</reference>
<accession>A0ABQ2YGN0</accession>